<evidence type="ECO:0000256" key="1">
    <source>
        <dbReference type="SAM" id="MobiDB-lite"/>
    </source>
</evidence>
<name>A0ABM9B4W8_9BACT</name>
<gene>
    <name evidence="3" type="ORF">LEM8419_03183</name>
</gene>
<comment type="caution">
    <text evidence="3">The sequence shown here is derived from an EMBL/GenBank/DDBJ whole genome shotgun (WGS) entry which is preliminary data.</text>
</comment>
<reference evidence="3" key="1">
    <citation type="submission" date="2021-12" db="EMBL/GenBank/DDBJ databases">
        <authorList>
            <person name="Rodrigo-Torres L."/>
            <person name="Arahal R. D."/>
            <person name="Lucena T."/>
        </authorList>
    </citation>
    <scope>NUCLEOTIDE SEQUENCE</scope>
    <source>
        <strain evidence="3">CECT 8419</strain>
    </source>
</reference>
<feature type="signal peptide" evidence="2">
    <location>
        <begin position="1"/>
        <end position="19"/>
    </location>
</feature>
<protein>
    <submittedName>
        <fullName evidence="3">Uncharacterized protein</fullName>
    </submittedName>
</protein>
<accession>A0ABM9B4W8</accession>
<feature type="chain" id="PRO_5046374949" evidence="2">
    <location>
        <begin position="20"/>
        <end position="157"/>
    </location>
</feature>
<organism evidence="3 4">
    <name type="scientific">Neolewinella maritima</name>
    <dbReference type="NCBI Taxonomy" id="1383882"/>
    <lineage>
        <taxon>Bacteria</taxon>
        <taxon>Pseudomonadati</taxon>
        <taxon>Bacteroidota</taxon>
        <taxon>Saprospiria</taxon>
        <taxon>Saprospirales</taxon>
        <taxon>Lewinellaceae</taxon>
        <taxon>Neolewinella</taxon>
    </lineage>
</organism>
<proteinExistence type="predicted"/>
<evidence type="ECO:0000313" key="4">
    <source>
        <dbReference type="Proteomes" id="UP000837803"/>
    </source>
</evidence>
<sequence>MPIRYLVLILLGLPLYAAAQTDSLLQSASWLEEGTDYRLVLTPDETFQQDYGRADRRAGRYLLGRYTTDDDSQELTLSVDYFLGKSRIPGRYRRGQDFYLPYRIDTLTADRLVLVDLISKEVRRFTATPPEIEDDPVQRRTPLPELSELKLPDGWGG</sequence>
<feature type="region of interest" description="Disordered" evidence="1">
    <location>
        <begin position="129"/>
        <end position="157"/>
    </location>
</feature>
<dbReference type="Proteomes" id="UP000837803">
    <property type="component" value="Unassembled WGS sequence"/>
</dbReference>
<keyword evidence="4" id="KW-1185">Reference proteome</keyword>
<keyword evidence="2" id="KW-0732">Signal</keyword>
<evidence type="ECO:0000256" key="2">
    <source>
        <dbReference type="SAM" id="SignalP"/>
    </source>
</evidence>
<dbReference type="RefSeq" id="WP_238752141.1">
    <property type="nucleotide sequence ID" value="NZ_CAKLPZ010000005.1"/>
</dbReference>
<dbReference type="EMBL" id="CAKLPZ010000005">
    <property type="protein sequence ID" value="CAH1002264.1"/>
    <property type="molecule type" value="Genomic_DNA"/>
</dbReference>
<evidence type="ECO:0000313" key="3">
    <source>
        <dbReference type="EMBL" id="CAH1002264.1"/>
    </source>
</evidence>